<proteinExistence type="predicted"/>
<dbReference type="Proteomes" id="UP000694420">
    <property type="component" value="Unplaced"/>
</dbReference>
<sequence>MDSESLDGCIQSTLSVLYPPFEATAATVLCQVLDVVEKTYRGDGLRYLIDFLIPAKHILQCVQQDACVQYCGLLFRHEGWPLCIHEKIVVQLASLDWRILKPGDFYLQVVPYLKKSPRVVLKCLAKDQHNVEEIVIPEVSYTSIFTLEWLSTINGERMGIALENCLLTTNDKIFRVPWEKVVKPEFINKPKIIENNIFTPEIREELSVLLPQENSQSDLEGEYVELAEVSLPRFGPQTGSLTQSLALNYRTEPRTRVSAPKGTRRSLVIQDCTYFKSLSQPAFAQKEVHQMGTLRTSAEVLDNVAALESNKMMAHGGPFPEGQLESGGAGNMGNHFPGAVPPASRVEDQSPAEQEGCGEHSLDWQYALCSYSDVCAGDGLGCKARPAGAPGNTELESDVSSGKSGVETAVQSPEMLLDAAAAANEESIKRALGEPLAKSLKEVARGDLCPESVTGSYRPVCALRADSDVSCQSVSETVGAVQAAAPLSPAESSGVGVERGFPSSDDRAGGCCTYQEANLSSSLNPPELLDQEKLDELEVERRESSEEVEVMEKTWTPKENQSSHNDCSVKGPVDGLMSEDKEQEIAACEHKRAEEALAAGSDQQAEPLDNSSSSVHVDAQPESSSEVKTHRNGERCEEPQSQAENQGSKSEVDSVLRAEPVAAQGLGGEEDQGSVSEGKKSKIESECVALKTLESIKEELEPGLLSSGPVEGHMDPTALHSHREAASGMSSPAGMAELELCGVTWWMCGQKAKASRAASDKCCLLGSVGGIVKTAGSVLGFSFVA</sequence>
<reference evidence="2" key="2">
    <citation type="submission" date="2025-09" db="UniProtKB">
        <authorList>
            <consortium name="Ensembl"/>
        </authorList>
    </citation>
    <scope>IDENTIFICATION</scope>
</reference>
<dbReference type="PANTHER" id="PTHR45845:SF4">
    <property type="entry name" value="PLECKSTRIN HOMOLOGY DOMAIN CONTAINING, FAMILY G (WITH RHOGEF DOMAIN) MEMBER 4"/>
    <property type="match status" value="1"/>
</dbReference>
<accession>A0A8C7EBT8</accession>
<feature type="compositionally biased region" description="Basic and acidic residues" evidence="1">
    <location>
        <begin position="538"/>
        <end position="556"/>
    </location>
</feature>
<evidence type="ECO:0008006" key="4">
    <source>
        <dbReference type="Google" id="ProtNLM"/>
    </source>
</evidence>
<feature type="region of interest" description="Disordered" evidence="1">
    <location>
        <begin position="325"/>
        <end position="357"/>
    </location>
</feature>
<evidence type="ECO:0000256" key="1">
    <source>
        <dbReference type="SAM" id="MobiDB-lite"/>
    </source>
</evidence>
<feature type="compositionally biased region" description="Polar residues" evidence="1">
    <location>
        <begin position="557"/>
        <end position="566"/>
    </location>
</feature>
<reference evidence="2" key="1">
    <citation type="submission" date="2025-08" db="UniProtKB">
        <authorList>
            <consortium name="Ensembl"/>
        </authorList>
    </citation>
    <scope>IDENTIFICATION</scope>
</reference>
<feature type="region of interest" description="Disordered" evidence="1">
    <location>
        <begin position="662"/>
        <end position="681"/>
    </location>
</feature>
<evidence type="ECO:0000313" key="2">
    <source>
        <dbReference type="Ensembl" id="ENSNPEP00000008356.1"/>
    </source>
</evidence>
<organism evidence="2 3">
    <name type="scientific">Nothoprocta perdicaria</name>
    <name type="common">Chilean tinamou</name>
    <name type="synonym">Crypturus perdicarius</name>
    <dbReference type="NCBI Taxonomy" id="30464"/>
    <lineage>
        <taxon>Eukaryota</taxon>
        <taxon>Metazoa</taxon>
        <taxon>Chordata</taxon>
        <taxon>Craniata</taxon>
        <taxon>Vertebrata</taxon>
        <taxon>Euteleostomi</taxon>
        <taxon>Archelosauria</taxon>
        <taxon>Archosauria</taxon>
        <taxon>Dinosauria</taxon>
        <taxon>Saurischia</taxon>
        <taxon>Theropoda</taxon>
        <taxon>Coelurosauria</taxon>
        <taxon>Aves</taxon>
        <taxon>Palaeognathae</taxon>
        <taxon>Tinamiformes</taxon>
        <taxon>Tinamidae</taxon>
        <taxon>Nothoprocta</taxon>
    </lineage>
</organism>
<feature type="compositionally biased region" description="Polar residues" evidence="1">
    <location>
        <begin position="601"/>
        <end position="624"/>
    </location>
</feature>
<dbReference type="Ensembl" id="ENSNPET00000008564.1">
    <property type="protein sequence ID" value="ENSNPEP00000008356.1"/>
    <property type="gene ID" value="ENSNPEG00000006275.1"/>
</dbReference>
<feature type="region of interest" description="Disordered" evidence="1">
    <location>
        <begin position="538"/>
        <end position="653"/>
    </location>
</feature>
<dbReference type="PANTHER" id="PTHR45845">
    <property type="entry name" value="RHO GUANINE NUCLEOTIDE EXCHANGE FACTOR-RELATED"/>
    <property type="match status" value="1"/>
</dbReference>
<feature type="compositionally biased region" description="Basic and acidic residues" evidence="1">
    <location>
        <begin position="625"/>
        <end position="638"/>
    </location>
</feature>
<name>A0A8C7EBT8_NOTPE</name>
<dbReference type="AlphaFoldDB" id="A0A8C7EBT8"/>
<feature type="compositionally biased region" description="Basic and acidic residues" evidence="1">
    <location>
        <begin position="578"/>
        <end position="595"/>
    </location>
</feature>
<evidence type="ECO:0000313" key="3">
    <source>
        <dbReference type="Proteomes" id="UP000694420"/>
    </source>
</evidence>
<feature type="compositionally biased region" description="Polar residues" evidence="1">
    <location>
        <begin position="639"/>
        <end position="649"/>
    </location>
</feature>
<protein>
    <recommendedName>
        <fullName evidence="4">Rho guanine nucleotide exchange factor 40</fullName>
    </recommendedName>
</protein>
<dbReference type="InterPro" id="IPR052231">
    <property type="entry name" value="Rho_GEF_signaling-related"/>
</dbReference>
<keyword evidence="3" id="KW-1185">Reference proteome</keyword>